<dbReference type="Proteomes" id="UP000185696">
    <property type="component" value="Unassembled WGS sequence"/>
</dbReference>
<dbReference type="AlphaFoldDB" id="A0A7Z1B142"/>
<proteinExistence type="predicted"/>
<dbReference type="InterPro" id="IPR000192">
    <property type="entry name" value="Aminotrans_V_dom"/>
</dbReference>
<dbReference type="Pfam" id="PF00266">
    <property type="entry name" value="Aminotran_5"/>
    <property type="match status" value="1"/>
</dbReference>
<sequence length="466" mass="50412">MLRADPDYAATARLDELRRTEYGYLDEQGHVYLDYTGAGLAARAQIAAHATRLSGTLFGNPHSVNPTSSAATEMVARTRARVLAHLNADPDEYVAVFTPNATGAARLVGEAYPFSRASRLVLTCDNHNSLNGVREFARCARTTTDYVPGTAPDLRVDPEVLTAELTRGRRGLFGYPAQSNFSGVRHPLEWVGLARDLGYDVLLDAAAYLPTARLDLSVIHPDFLIVSWYKLFGYPTGVGCLVARREALAKLRRPWFSGGTIKAVTVGTPWHAMAPDESAFEDGTLNFLSIPDVHFGLDWLEGIGVELVGTRARCLTRWLLDRLTALRHSDGSPMAVVYGPLTTEGRGGTIAFNLLDRAGRIVDERLVAAETSAAGISLRTGCFCNPGVGEGAFGLGLDRLRALGTSASGSFEEYLRLLGLPSAGAIRVSFGIASTAGDVERFAEFTERTYRDRLTGTDGLPPRDRC</sequence>
<dbReference type="Gene3D" id="3.90.1150.10">
    <property type="entry name" value="Aspartate Aminotransferase, domain 1"/>
    <property type="match status" value="1"/>
</dbReference>
<gene>
    <name evidence="2" type="ORF">BLA60_02315</name>
</gene>
<accession>A0A7Z1B142</accession>
<dbReference type="InterPro" id="IPR015424">
    <property type="entry name" value="PyrdxlP-dep_Trfase"/>
</dbReference>
<organism evidence="2 3">
    <name type="scientific">Actinophytocola xinjiangensis</name>
    <dbReference type="NCBI Taxonomy" id="485602"/>
    <lineage>
        <taxon>Bacteria</taxon>
        <taxon>Bacillati</taxon>
        <taxon>Actinomycetota</taxon>
        <taxon>Actinomycetes</taxon>
        <taxon>Pseudonocardiales</taxon>
        <taxon>Pseudonocardiaceae</taxon>
    </lineage>
</organism>
<reference evidence="2 3" key="1">
    <citation type="submission" date="2016-12" db="EMBL/GenBank/DDBJ databases">
        <title>The draft genome sequence of Actinophytocola xinjiangensis.</title>
        <authorList>
            <person name="Wang W."/>
            <person name="Yuan L."/>
        </authorList>
    </citation>
    <scope>NUCLEOTIDE SEQUENCE [LARGE SCALE GENOMIC DNA]</scope>
    <source>
        <strain evidence="2 3">CGMCC 4.4663</strain>
    </source>
</reference>
<dbReference type="EMBL" id="MSIF01000001">
    <property type="protein sequence ID" value="OLF14513.1"/>
    <property type="molecule type" value="Genomic_DNA"/>
</dbReference>
<dbReference type="SUPFAM" id="SSF53383">
    <property type="entry name" value="PLP-dependent transferases"/>
    <property type="match status" value="1"/>
</dbReference>
<keyword evidence="3" id="KW-1185">Reference proteome</keyword>
<evidence type="ECO:0000313" key="2">
    <source>
        <dbReference type="EMBL" id="OLF14513.1"/>
    </source>
</evidence>
<feature type="domain" description="Aminotransferase class V" evidence="1">
    <location>
        <begin position="31"/>
        <end position="442"/>
    </location>
</feature>
<protein>
    <submittedName>
        <fullName evidence="2">Cysteine desulfurase</fullName>
    </submittedName>
</protein>
<evidence type="ECO:0000259" key="1">
    <source>
        <dbReference type="Pfam" id="PF00266"/>
    </source>
</evidence>
<comment type="caution">
    <text evidence="2">The sequence shown here is derived from an EMBL/GenBank/DDBJ whole genome shotgun (WGS) entry which is preliminary data.</text>
</comment>
<dbReference type="InterPro" id="IPR015422">
    <property type="entry name" value="PyrdxlP-dep_Trfase_small"/>
</dbReference>
<dbReference type="InterPro" id="IPR015421">
    <property type="entry name" value="PyrdxlP-dep_Trfase_major"/>
</dbReference>
<evidence type="ECO:0000313" key="3">
    <source>
        <dbReference type="Proteomes" id="UP000185696"/>
    </source>
</evidence>
<dbReference type="PANTHER" id="PTHR14237:SF19">
    <property type="entry name" value="MITOCHONDRIAL AMIDOXIME REDUCING COMPONENT 1"/>
    <property type="match status" value="1"/>
</dbReference>
<dbReference type="Gene3D" id="3.40.640.10">
    <property type="entry name" value="Type I PLP-dependent aspartate aminotransferase-like (Major domain)"/>
    <property type="match status" value="1"/>
</dbReference>
<name>A0A7Z1B142_9PSEU</name>
<dbReference type="PANTHER" id="PTHR14237">
    <property type="entry name" value="MOLYBDOPTERIN COFACTOR SULFURASE MOSC"/>
    <property type="match status" value="1"/>
</dbReference>